<evidence type="ECO:0000256" key="2">
    <source>
        <dbReference type="ARBA" id="ARBA00022801"/>
    </source>
</evidence>
<dbReference type="Gene3D" id="3.60.21.10">
    <property type="match status" value="1"/>
</dbReference>
<keyword evidence="5" id="KW-1185">Reference proteome</keyword>
<evidence type="ECO:0000313" key="4">
    <source>
        <dbReference type="EMBL" id="TWU00688.1"/>
    </source>
</evidence>
<dbReference type="GO" id="GO:0046872">
    <property type="term" value="F:metal ion binding"/>
    <property type="evidence" value="ECO:0007669"/>
    <property type="project" value="UniProtKB-KW"/>
</dbReference>
<dbReference type="GO" id="GO:0016020">
    <property type="term" value="C:membrane"/>
    <property type="evidence" value="ECO:0007669"/>
    <property type="project" value="GOC"/>
</dbReference>
<dbReference type="InterPro" id="IPR029052">
    <property type="entry name" value="Metallo-depent_PP-like"/>
</dbReference>
<dbReference type="Proteomes" id="UP000317421">
    <property type="component" value="Unassembled WGS sequence"/>
</dbReference>
<dbReference type="SUPFAM" id="SSF56300">
    <property type="entry name" value="Metallo-dependent phosphatases"/>
    <property type="match status" value="1"/>
</dbReference>
<dbReference type="PROSITE" id="PS51318">
    <property type="entry name" value="TAT"/>
    <property type="match status" value="1"/>
</dbReference>
<comment type="caution">
    <text evidence="4">The sequence shown here is derived from an EMBL/GenBank/DDBJ whole genome shotgun (WGS) entry which is preliminary data.</text>
</comment>
<dbReference type="PANTHER" id="PTHR31302:SF31">
    <property type="entry name" value="PHOSPHODIESTERASE YAEI"/>
    <property type="match status" value="1"/>
</dbReference>
<evidence type="ECO:0000313" key="5">
    <source>
        <dbReference type="Proteomes" id="UP000317421"/>
    </source>
</evidence>
<protein>
    <submittedName>
        <fullName evidence="4">Putative metallophosphoesterase</fullName>
        <ecNumber evidence="4">3.1.-.-</ecNumber>
    </submittedName>
</protein>
<sequence>MPSRESSPLTRRDWLRRCAAGGATLALGTGLYAWRVEPHWVEVTHHAMPFVGLPAALVGKRLVQISDLHVGPVVDNDYLRGVLRRLADLEPDYLAITGDFMTTRGDEEIDLTIETLREAPIADTPTVAVLGNHDYADNFRNAAVADRFADRLRDLGIRLLRNESIELDGLQVAGCDDLWARRADLFATLNQVELSRPTLCLSHNPDTVDLAGWTTFSGWVLSGHTHGGQCRFPLLGAPVLPIRNHRYARGHVRLSGGRNLYVNRGLGYSRRVRLGVRPEVTVFTLTTA</sequence>
<keyword evidence="2 4" id="KW-0378">Hydrolase</keyword>
<dbReference type="InterPro" id="IPR019546">
    <property type="entry name" value="TAT_signal_bac_arc"/>
</dbReference>
<dbReference type="InterPro" id="IPR006311">
    <property type="entry name" value="TAT_signal"/>
</dbReference>
<accession>A0A5C6AMG1</accession>
<proteinExistence type="predicted"/>
<name>A0A5C6AMG1_9BACT</name>
<dbReference type="EC" id="3.1.-.-" evidence="4"/>
<dbReference type="InterPro" id="IPR051158">
    <property type="entry name" value="Metallophosphoesterase_sf"/>
</dbReference>
<evidence type="ECO:0000259" key="3">
    <source>
        <dbReference type="Pfam" id="PF00149"/>
    </source>
</evidence>
<dbReference type="InterPro" id="IPR004843">
    <property type="entry name" value="Calcineurin-like_PHP"/>
</dbReference>
<dbReference type="Pfam" id="PF00149">
    <property type="entry name" value="Metallophos"/>
    <property type="match status" value="1"/>
</dbReference>
<dbReference type="EMBL" id="SJPR01000001">
    <property type="protein sequence ID" value="TWU00688.1"/>
    <property type="molecule type" value="Genomic_DNA"/>
</dbReference>
<dbReference type="NCBIfam" id="TIGR01409">
    <property type="entry name" value="TAT_signal_seq"/>
    <property type="match status" value="1"/>
</dbReference>
<dbReference type="PANTHER" id="PTHR31302">
    <property type="entry name" value="TRANSMEMBRANE PROTEIN WITH METALLOPHOSPHOESTERASE DOMAIN-RELATED"/>
    <property type="match status" value="1"/>
</dbReference>
<dbReference type="GO" id="GO:0009245">
    <property type="term" value="P:lipid A biosynthetic process"/>
    <property type="evidence" value="ECO:0007669"/>
    <property type="project" value="TreeGrafter"/>
</dbReference>
<reference evidence="4 5" key="1">
    <citation type="submission" date="2019-02" db="EMBL/GenBank/DDBJ databases">
        <title>Deep-cultivation of Planctomycetes and their phenomic and genomic characterization uncovers novel biology.</title>
        <authorList>
            <person name="Wiegand S."/>
            <person name="Jogler M."/>
            <person name="Boedeker C."/>
            <person name="Pinto D."/>
            <person name="Vollmers J."/>
            <person name="Rivas-Marin E."/>
            <person name="Kohn T."/>
            <person name="Peeters S.H."/>
            <person name="Heuer A."/>
            <person name="Rast P."/>
            <person name="Oberbeckmann S."/>
            <person name="Bunk B."/>
            <person name="Jeske O."/>
            <person name="Meyerdierks A."/>
            <person name="Storesund J.E."/>
            <person name="Kallscheuer N."/>
            <person name="Luecker S."/>
            <person name="Lage O.M."/>
            <person name="Pohl T."/>
            <person name="Merkel B.J."/>
            <person name="Hornburger P."/>
            <person name="Mueller R.-W."/>
            <person name="Bruemmer F."/>
            <person name="Labrenz M."/>
            <person name="Spormann A.M."/>
            <person name="Op Den Camp H."/>
            <person name="Overmann J."/>
            <person name="Amann R."/>
            <person name="Jetten M.S.M."/>
            <person name="Mascher T."/>
            <person name="Medema M.H."/>
            <person name="Devos D.P."/>
            <person name="Kaster A.-K."/>
            <person name="Ovreas L."/>
            <person name="Rohde M."/>
            <person name="Galperin M.Y."/>
            <person name="Jogler C."/>
        </authorList>
    </citation>
    <scope>NUCLEOTIDE SEQUENCE [LARGE SCALE GENOMIC DNA]</scope>
    <source>
        <strain evidence="4 5">Pla108</strain>
    </source>
</reference>
<evidence type="ECO:0000256" key="1">
    <source>
        <dbReference type="ARBA" id="ARBA00022723"/>
    </source>
</evidence>
<dbReference type="AlphaFoldDB" id="A0A5C6AMG1"/>
<feature type="domain" description="Calcineurin-like phosphoesterase" evidence="3">
    <location>
        <begin position="61"/>
        <end position="227"/>
    </location>
</feature>
<dbReference type="GO" id="GO:0008758">
    <property type="term" value="F:UDP-2,3-diacylglucosamine hydrolase activity"/>
    <property type="evidence" value="ECO:0007669"/>
    <property type="project" value="TreeGrafter"/>
</dbReference>
<gene>
    <name evidence="4" type="ORF">Pla108_16400</name>
</gene>
<dbReference type="CDD" id="cd07385">
    <property type="entry name" value="MPP_YkuE_C"/>
    <property type="match status" value="1"/>
</dbReference>
<organism evidence="4 5">
    <name type="scientific">Botrimarina colliarenosi</name>
    <dbReference type="NCBI Taxonomy" id="2528001"/>
    <lineage>
        <taxon>Bacteria</taxon>
        <taxon>Pseudomonadati</taxon>
        <taxon>Planctomycetota</taxon>
        <taxon>Planctomycetia</taxon>
        <taxon>Pirellulales</taxon>
        <taxon>Lacipirellulaceae</taxon>
        <taxon>Botrimarina</taxon>
    </lineage>
</organism>
<keyword evidence="1" id="KW-0479">Metal-binding</keyword>